<dbReference type="OMA" id="LTDPGQY"/>
<comment type="similarity">
    <text evidence="2">Belongs to the LAPTM4/LAPTM5 transporter family.</text>
</comment>
<dbReference type="OrthoDB" id="10002163at2759"/>
<gene>
    <name evidence="8" type="ORF">CAPTEDRAFT_159544</name>
</gene>
<dbReference type="HOGENOM" id="CLU_059239_0_0_1"/>
<feature type="transmembrane region" description="Helical" evidence="7">
    <location>
        <begin position="188"/>
        <end position="215"/>
    </location>
</feature>
<dbReference type="Pfam" id="PF03821">
    <property type="entry name" value="Mtp"/>
    <property type="match status" value="2"/>
</dbReference>
<dbReference type="InterPro" id="IPR004687">
    <property type="entry name" value="LAPTM4/5"/>
</dbReference>
<protein>
    <recommendedName>
        <fullName evidence="11">Lysosomal-associated transmembrane protein 4A</fullName>
    </recommendedName>
</protein>
<dbReference type="EMBL" id="AMQN01003522">
    <property type="status" value="NOT_ANNOTATED_CDS"/>
    <property type="molecule type" value="Genomic_DNA"/>
</dbReference>
<evidence type="ECO:0000256" key="3">
    <source>
        <dbReference type="ARBA" id="ARBA00022448"/>
    </source>
</evidence>
<keyword evidence="10" id="KW-1185">Reference proteome</keyword>
<reference evidence="9" key="3">
    <citation type="submission" date="2015-06" db="UniProtKB">
        <authorList>
            <consortium name="EnsemblMetazoa"/>
        </authorList>
    </citation>
    <scope>IDENTIFICATION</scope>
</reference>
<dbReference type="EMBL" id="KB312025">
    <property type="protein sequence ID" value="ELT88022.1"/>
    <property type="molecule type" value="Genomic_DNA"/>
</dbReference>
<evidence type="ECO:0000256" key="7">
    <source>
        <dbReference type="SAM" id="Phobius"/>
    </source>
</evidence>
<name>R7T4N5_CAPTE</name>
<keyword evidence="4 7" id="KW-0812">Transmembrane</keyword>
<keyword evidence="6 7" id="KW-0472">Membrane</keyword>
<evidence type="ECO:0000313" key="9">
    <source>
        <dbReference type="EnsemblMetazoa" id="CapteP159544"/>
    </source>
</evidence>
<evidence type="ECO:0008006" key="11">
    <source>
        <dbReference type="Google" id="ProtNLM"/>
    </source>
</evidence>
<dbReference type="PANTHER" id="PTHR12479:SF10">
    <property type="entry name" value="LYSOSOMAL-ASSOCIATED TRANSMEMBRANE PROTEIN"/>
    <property type="match status" value="1"/>
</dbReference>
<feature type="transmembrane region" description="Helical" evidence="7">
    <location>
        <begin position="108"/>
        <end position="127"/>
    </location>
</feature>
<evidence type="ECO:0000313" key="10">
    <source>
        <dbReference type="Proteomes" id="UP000014760"/>
    </source>
</evidence>
<evidence type="ECO:0000256" key="2">
    <source>
        <dbReference type="ARBA" id="ARBA00010076"/>
    </source>
</evidence>
<dbReference type="GO" id="GO:0005765">
    <property type="term" value="C:lysosomal membrane"/>
    <property type="evidence" value="ECO:0007669"/>
    <property type="project" value="TreeGrafter"/>
</dbReference>
<keyword evidence="5 7" id="KW-1133">Transmembrane helix</keyword>
<dbReference type="EnsemblMetazoa" id="CapteT159544">
    <property type="protein sequence ID" value="CapteP159544"/>
    <property type="gene ID" value="CapteG159544"/>
</dbReference>
<reference evidence="10" key="1">
    <citation type="submission" date="2012-12" db="EMBL/GenBank/DDBJ databases">
        <authorList>
            <person name="Hellsten U."/>
            <person name="Grimwood J."/>
            <person name="Chapman J.A."/>
            <person name="Shapiro H."/>
            <person name="Aerts A."/>
            <person name="Otillar R.P."/>
            <person name="Terry A.Y."/>
            <person name="Boore J.L."/>
            <person name="Simakov O."/>
            <person name="Marletaz F."/>
            <person name="Cho S.-J."/>
            <person name="Edsinger-Gonzales E."/>
            <person name="Havlak P."/>
            <person name="Kuo D.-H."/>
            <person name="Larsson T."/>
            <person name="Lv J."/>
            <person name="Arendt D."/>
            <person name="Savage R."/>
            <person name="Osoegawa K."/>
            <person name="de Jong P."/>
            <person name="Lindberg D.R."/>
            <person name="Seaver E.C."/>
            <person name="Weisblat D.A."/>
            <person name="Putnam N.H."/>
            <person name="Grigoriev I.V."/>
            <person name="Rokhsar D.S."/>
        </authorList>
    </citation>
    <scope>NUCLEOTIDE SEQUENCE</scope>
    <source>
        <strain evidence="10">I ESC-2004</strain>
    </source>
</reference>
<evidence type="ECO:0000256" key="5">
    <source>
        <dbReference type="ARBA" id="ARBA00022989"/>
    </source>
</evidence>
<feature type="transmembrane region" description="Helical" evidence="7">
    <location>
        <begin position="139"/>
        <end position="161"/>
    </location>
</feature>
<proteinExistence type="inferred from homology"/>
<evidence type="ECO:0000256" key="1">
    <source>
        <dbReference type="ARBA" id="ARBA00004127"/>
    </source>
</evidence>
<dbReference type="InterPro" id="IPR051115">
    <property type="entry name" value="LAPTM_transporter"/>
</dbReference>
<reference evidence="8 10" key="2">
    <citation type="journal article" date="2013" name="Nature">
        <title>Insights into bilaterian evolution from three spiralian genomes.</title>
        <authorList>
            <person name="Simakov O."/>
            <person name="Marletaz F."/>
            <person name="Cho S.J."/>
            <person name="Edsinger-Gonzales E."/>
            <person name="Havlak P."/>
            <person name="Hellsten U."/>
            <person name="Kuo D.H."/>
            <person name="Larsson T."/>
            <person name="Lv J."/>
            <person name="Arendt D."/>
            <person name="Savage R."/>
            <person name="Osoegawa K."/>
            <person name="de Jong P."/>
            <person name="Grimwood J."/>
            <person name="Chapman J.A."/>
            <person name="Shapiro H."/>
            <person name="Aerts A."/>
            <person name="Otillar R.P."/>
            <person name="Terry A.Y."/>
            <person name="Boore J.L."/>
            <person name="Grigoriev I.V."/>
            <person name="Lindberg D.R."/>
            <person name="Seaver E.C."/>
            <person name="Weisblat D.A."/>
            <person name="Putnam N.H."/>
            <person name="Rokhsar D.S."/>
        </authorList>
    </citation>
    <scope>NUCLEOTIDE SEQUENCE</scope>
    <source>
        <strain evidence="8 10">I ESC-2004</strain>
    </source>
</reference>
<keyword evidence="3" id="KW-0813">Transport</keyword>
<accession>R7T4N5</accession>
<evidence type="ECO:0000256" key="4">
    <source>
        <dbReference type="ARBA" id="ARBA00022692"/>
    </source>
</evidence>
<organism evidence="8">
    <name type="scientific">Capitella teleta</name>
    <name type="common">Polychaete worm</name>
    <dbReference type="NCBI Taxonomy" id="283909"/>
    <lineage>
        <taxon>Eukaryota</taxon>
        <taxon>Metazoa</taxon>
        <taxon>Spiralia</taxon>
        <taxon>Lophotrochozoa</taxon>
        <taxon>Annelida</taxon>
        <taxon>Polychaeta</taxon>
        <taxon>Sedentaria</taxon>
        <taxon>Scolecida</taxon>
        <taxon>Capitellidae</taxon>
        <taxon>Capitella</taxon>
    </lineage>
</organism>
<dbReference type="PANTHER" id="PTHR12479">
    <property type="entry name" value="LYSOSOMAL-ASSOCIATED TRANSMEMBRANE PROTEIN"/>
    <property type="match status" value="1"/>
</dbReference>
<dbReference type="GO" id="GO:0012505">
    <property type="term" value="C:endomembrane system"/>
    <property type="evidence" value="ECO:0007669"/>
    <property type="project" value="UniProtKB-SubCell"/>
</dbReference>
<dbReference type="Proteomes" id="UP000014760">
    <property type="component" value="Unassembled WGS sequence"/>
</dbReference>
<dbReference type="FunCoup" id="R7T4N5">
    <property type="interactions" value="268"/>
</dbReference>
<sequence>MRFKMNRGDQSIYTCCFCCHVRTGTIFLGIFTLFAELCFMSMYAVVALHPELVNEAALETMDHVYDPATDSVIVRTENSSSVMPRFDYNSFNWFKNGSMNDGEIDDKFLFLLLTVGIFTVTIMLVYGAAKGRSSYLMPFFCLQVFDFSISCLMVVGYFSYIPDIRAWVSQMQESYPLKEWLLSLDDDWLMLLAILFFVSILTVKAYFLGMVWACYKFLTAYERNLNTAIHRGYQGDNTNPEDAEMLLPPKYEDAINIPVTSDPTQPPPPPYSAN</sequence>
<evidence type="ECO:0000313" key="8">
    <source>
        <dbReference type="EMBL" id="ELT88022.1"/>
    </source>
</evidence>
<dbReference type="AlphaFoldDB" id="R7T4N5"/>
<evidence type="ECO:0000256" key="6">
    <source>
        <dbReference type="ARBA" id="ARBA00023136"/>
    </source>
</evidence>
<comment type="subcellular location">
    <subcellularLocation>
        <location evidence="1">Endomembrane system</location>
        <topology evidence="1">Multi-pass membrane protein</topology>
    </subcellularLocation>
</comment>